<accession>A0A9W9UXP6</accession>
<dbReference type="AlphaFoldDB" id="A0A9W9UXP6"/>
<comment type="caution">
    <text evidence="1">The sequence shown here is derived from an EMBL/GenBank/DDBJ whole genome shotgun (WGS) entry which is preliminary data.</text>
</comment>
<protein>
    <submittedName>
        <fullName evidence="1">Uncharacterized protein</fullName>
    </submittedName>
</protein>
<evidence type="ECO:0000313" key="1">
    <source>
        <dbReference type="EMBL" id="KAJ5360489.1"/>
    </source>
</evidence>
<dbReference type="EMBL" id="JAPZBT010000004">
    <property type="protein sequence ID" value="KAJ5360489.1"/>
    <property type="molecule type" value="Genomic_DNA"/>
</dbReference>
<keyword evidence="2" id="KW-1185">Reference proteome</keyword>
<evidence type="ECO:0000313" key="2">
    <source>
        <dbReference type="Proteomes" id="UP001147752"/>
    </source>
</evidence>
<gene>
    <name evidence="1" type="ORF">N7517_009680</name>
</gene>
<organism evidence="1 2">
    <name type="scientific">Penicillium concentricum</name>
    <dbReference type="NCBI Taxonomy" id="293559"/>
    <lineage>
        <taxon>Eukaryota</taxon>
        <taxon>Fungi</taxon>
        <taxon>Dikarya</taxon>
        <taxon>Ascomycota</taxon>
        <taxon>Pezizomycotina</taxon>
        <taxon>Eurotiomycetes</taxon>
        <taxon>Eurotiomycetidae</taxon>
        <taxon>Eurotiales</taxon>
        <taxon>Aspergillaceae</taxon>
        <taxon>Penicillium</taxon>
    </lineage>
</organism>
<dbReference type="GeneID" id="81466586"/>
<dbReference type="RefSeq" id="XP_056575975.1">
    <property type="nucleotide sequence ID" value="XM_056727403.1"/>
</dbReference>
<sequence>MSTYIMSSAMSSAMSNKFSNTETNSEGQTSTLLHGLDLTQLNNSSYADAMSSAMISRARSTLAPDAISRLTLTPDYLSTGAPRLVPVWRRCCQCTNLANPILAPEKCSICSHSECPSCTTENVPA</sequence>
<name>A0A9W9UXP6_9EURO</name>
<reference evidence="1" key="1">
    <citation type="submission" date="2022-12" db="EMBL/GenBank/DDBJ databases">
        <authorList>
            <person name="Petersen C."/>
        </authorList>
    </citation>
    <scope>NUCLEOTIDE SEQUENCE</scope>
    <source>
        <strain evidence="1">IBT 3081</strain>
    </source>
</reference>
<dbReference type="OrthoDB" id="4369595at2759"/>
<dbReference type="Proteomes" id="UP001147752">
    <property type="component" value="Unassembled WGS sequence"/>
</dbReference>
<reference evidence="1" key="2">
    <citation type="journal article" date="2023" name="IMA Fungus">
        <title>Comparative genomic study of the Penicillium genus elucidates a diverse pangenome and 15 lateral gene transfer events.</title>
        <authorList>
            <person name="Petersen C."/>
            <person name="Sorensen T."/>
            <person name="Nielsen M.R."/>
            <person name="Sondergaard T.E."/>
            <person name="Sorensen J.L."/>
            <person name="Fitzpatrick D.A."/>
            <person name="Frisvad J.C."/>
            <person name="Nielsen K.L."/>
        </authorList>
    </citation>
    <scope>NUCLEOTIDE SEQUENCE</scope>
    <source>
        <strain evidence="1">IBT 3081</strain>
    </source>
</reference>
<proteinExistence type="predicted"/>